<dbReference type="AlphaFoldDB" id="A0A1C4D2B5"/>
<protein>
    <submittedName>
        <fullName evidence="1">Uncharacterized protein</fullName>
    </submittedName>
</protein>
<gene>
    <name evidence="1" type="ORF">GA0061080_105628</name>
</gene>
<dbReference type="EMBL" id="FMBA01000056">
    <property type="protein sequence ID" value="SCC25426.1"/>
    <property type="molecule type" value="Genomic_DNA"/>
</dbReference>
<dbReference type="RefSeq" id="WP_141683142.1">
    <property type="nucleotide sequence ID" value="NZ_FMBA01000056.1"/>
</dbReference>
<accession>A0A1C4D2B5</accession>
<evidence type="ECO:0000313" key="1">
    <source>
        <dbReference type="EMBL" id="SCC25426.1"/>
    </source>
</evidence>
<name>A0A1C4D2B5_9GAMM</name>
<proteinExistence type="predicted"/>
<sequence>MAHCVFSPDEKNAIPFELNEDGIAVIENCTPGRRYYVRIAPITDEEEINKWFTGYTQIIEHLSEFLTSEWDNIHSKRWKIYDEKYQRIERFNSEGLRGQPLNPYLSVVTGDFINGVIDEGKQPIIDGLEFSLKYSPTPLGVLNALDLAKAASDKFWEWYHSSEKKEDEQKEAYFFVQDEVYIYIIAAAVEYWYQLQSPKDKAYLSGRAFFHIAVEIVLFIAECYLIGKVIPIAASVIRASSSAISRSAAALLAKGGVSAIETATTEDIILSMPQRFAEFFGSKQKKGRSTQERIRWD</sequence>
<dbReference type="Proteomes" id="UP000199698">
    <property type="component" value="Unassembled WGS sequence"/>
</dbReference>
<organism evidence="1 2">
    <name type="scientific">Gilliamella intestini</name>
    <dbReference type="NCBI Taxonomy" id="1798183"/>
    <lineage>
        <taxon>Bacteria</taxon>
        <taxon>Pseudomonadati</taxon>
        <taxon>Pseudomonadota</taxon>
        <taxon>Gammaproteobacteria</taxon>
        <taxon>Orbales</taxon>
        <taxon>Orbaceae</taxon>
        <taxon>Gilliamella</taxon>
    </lineage>
</organism>
<reference evidence="2" key="1">
    <citation type="submission" date="2016-08" db="EMBL/GenBank/DDBJ databases">
        <authorList>
            <person name="Varghese N."/>
            <person name="Submissions Spin"/>
        </authorList>
    </citation>
    <scope>NUCLEOTIDE SEQUENCE [LARGE SCALE GENOMIC DNA]</scope>
    <source>
        <strain evidence="2">R-53144</strain>
    </source>
</reference>
<evidence type="ECO:0000313" key="2">
    <source>
        <dbReference type="Proteomes" id="UP000199698"/>
    </source>
</evidence>
<keyword evidence="2" id="KW-1185">Reference proteome</keyword>
<feature type="non-terminal residue" evidence="1">
    <location>
        <position position="297"/>
    </location>
</feature>